<evidence type="ECO:0000313" key="1">
    <source>
        <dbReference type="EMBL" id="KAG8364887.1"/>
    </source>
</evidence>
<accession>A0AAV6W8M5</accession>
<proteinExistence type="predicted"/>
<dbReference type="AlphaFoldDB" id="A0AAV6W8M5"/>
<dbReference type="Proteomes" id="UP000826271">
    <property type="component" value="Unassembled WGS sequence"/>
</dbReference>
<reference evidence="1" key="1">
    <citation type="submission" date="2019-10" db="EMBL/GenBank/DDBJ databases">
        <authorList>
            <person name="Zhang R."/>
            <person name="Pan Y."/>
            <person name="Wang J."/>
            <person name="Ma R."/>
            <person name="Yu S."/>
        </authorList>
    </citation>
    <scope>NUCLEOTIDE SEQUENCE</scope>
    <source>
        <strain evidence="1">LA-IB0</strain>
        <tissue evidence="1">Leaf</tissue>
    </source>
</reference>
<organism evidence="1 2">
    <name type="scientific">Buddleja alternifolia</name>
    <dbReference type="NCBI Taxonomy" id="168488"/>
    <lineage>
        <taxon>Eukaryota</taxon>
        <taxon>Viridiplantae</taxon>
        <taxon>Streptophyta</taxon>
        <taxon>Embryophyta</taxon>
        <taxon>Tracheophyta</taxon>
        <taxon>Spermatophyta</taxon>
        <taxon>Magnoliopsida</taxon>
        <taxon>eudicotyledons</taxon>
        <taxon>Gunneridae</taxon>
        <taxon>Pentapetalae</taxon>
        <taxon>asterids</taxon>
        <taxon>lamiids</taxon>
        <taxon>Lamiales</taxon>
        <taxon>Scrophulariaceae</taxon>
        <taxon>Buddlejeae</taxon>
        <taxon>Buddleja</taxon>
    </lineage>
</organism>
<keyword evidence="2" id="KW-1185">Reference proteome</keyword>
<evidence type="ECO:0000313" key="2">
    <source>
        <dbReference type="Proteomes" id="UP000826271"/>
    </source>
</evidence>
<gene>
    <name evidence="1" type="ORF">BUALT_Bualt18G0045300</name>
</gene>
<name>A0AAV6W8M5_9LAMI</name>
<sequence>MEERSLRQASVAQIHSKNDTMATMQSDLYSVVVAIQVQLQSIEDQMQSYHKNKSVLGEGLSANTERVVTTIPEDQKVSLASIHLEGKAELWFQSYLEGNDYLSWEQFILVVLERIDDINPELMIASFISGLHDDIKGVVISLKPSTLSQAISIAKQQELTIDAIVKRADEEEAYLAESEGIDNHEEEISNEDM</sequence>
<protein>
    <submittedName>
        <fullName evidence="1">Uncharacterized protein</fullName>
    </submittedName>
</protein>
<dbReference type="EMBL" id="WHWC01000018">
    <property type="protein sequence ID" value="KAG8364887.1"/>
    <property type="molecule type" value="Genomic_DNA"/>
</dbReference>
<comment type="caution">
    <text evidence="1">The sequence shown here is derived from an EMBL/GenBank/DDBJ whole genome shotgun (WGS) entry which is preliminary data.</text>
</comment>